<reference evidence="1 2" key="1">
    <citation type="journal article" date="2018" name="Sci. Rep.">
        <title>Genomic signatures of local adaptation to the degree of environmental predictability in rotifers.</title>
        <authorList>
            <person name="Franch-Gras L."/>
            <person name="Hahn C."/>
            <person name="Garcia-Roger E.M."/>
            <person name="Carmona M.J."/>
            <person name="Serra M."/>
            <person name="Gomez A."/>
        </authorList>
    </citation>
    <scope>NUCLEOTIDE SEQUENCE [LARGE SCALE GENOMIC DNA]</scope>
    <source>
        <strain evidence="1">HYR1</strain>
    </source>
</reference>
<dbReference type="EMBL" id="REGN01005496">
    <property type="protein sequence ID" value="RNA13145.1"/>
    <property type="molecule type" value="Genomic_DNA"/>
</dbReference>
<name>A0A3M7QQ89_BRAPC</name>
<organism evidence="1 2">
    <name type="scientific">Brachionus plicatilis</name>
    <name type="common">Marine rotifer</name>
    <name type="synonym">Brachionus muelleri</name>
    <dbReference type="NCBI Taxonomy" id="10195"/>
    <lineage>
        <taxon>Eukaryota</taxon>
        <taxon>Metazoa</taxon>
        <taxon>Spiralia</taxon>
        <taxon>Gnathifera</taxon>
        <taxon>Rotifera</taxon>
        <taxon>Eurotatoria</taxon>
        <taxon>Monogononta</taxon>
        <taxon>Pseudotrocha</taxon>
        <taxon>Ploima</taxon>
        <taxon>Brachionidae</taxon>
        <taxon>Brachionus</taxon>
    </lineage>
</organism>
<proteinExistence type="predicted"/>
<sequence>MSIASSSANTRLLLKKLKNSSLFQICESINVNLFIKNYLNSKFFLIKFEKIDLFFKLIRLITKLELF</sequence>
<protein>
    <submittedName>
        <fullName evidence="1">Uncharacterized protein</fullName>
    </submittedName>
</protein>
<keyword evidence="2" id="KW-1185">Reference proteome</keyword>
<dbReference type="AlphaFoldDB" id="A0A3M7QQ89"/>
<accession>A0A3M7QQ89</accession>
<evidence type="ECO:0000313" key="2">
    <source>
        <dbReference type="Proteomes" id="UP000276133"/>
    </source>
</evidence>
<comment type="caution">
    <text evidence="1">The sequence shown here is derived from an EMBL/GenBank/DDBJ whole genome shotgun (WGS) entry which is preliminary data.</text>
</comment>
<gene>
    <name evidence="1" type="ORF">BpHYR1_020175</name>
</gene>
<dbReference type="Proteomes" id="UP000276133">
    <property type="component" value="Unassembled WGS sequence"/>
</dbReference>
<evidence type="ECO:0000313" key="1">
    <source>
        <dbReference type="EMBL" id="RNA13145.1"/>
    </source>
</evidence>